<evidence type="ECO:0000313" key="1">
    <source>
        <dbReference type="EMBL" id="GAL17158.1"/>
    </source>
</evidence>
<organism evidence="1 2">
    <name type="scientific">Vibrio maritimus</name>
    <dbReference type="NCBI Taxonomy" id="990268"/>
    <lineage>
        <taxon>Bacteria</taxon>
        <taxon>Pseudomonadati</taxon>
        <taxon>Pseudomonadota</taxon>
        <taxon>Gammaproteobacteria</taxon>
        <taxon>Vibrionales</taxon>
        <taxon>Vibrionaceae</taxon>
        <taxon>Vibrio</taxon>
    </lineage>
</organism>
<comment type="caution">
    <text evidence="1">The sequence shown here is derived from an EMBL/GenBank/DDBJ whole genome shotgun (WGS) entry which is preliminary data.</text>
</comment>
<keyword evidence="2" id="KW-1185">Reference proteome</keyword>
<proteinExistence type="predicted"/>
<reference evidence="1 2" key="1">
    <citation type="submission" date="2014-09" db="EMBL/GenBank/DDBJ databases">
        <title>Vibrio maritimus JCM 19235. (C45) whole genome shotgun sequence.</title>
        <authorList>
            <person name="Sawabe T."/>
            <person name="Meirelles P."/>
            <person name="Nakanishi M."/>
            <person name="Sayaka M."/>
            <person name="Hattori M."/>
            <person name="Ohkuma M."/>
        </authorList>
    </citation>
    <scope>NUCLEOTIDE SEQUENCE [LARGE SCALE GENOMIC DNA]</scope>
    <source>
        <strain evidence="2">JCM19235</strain>
    </source>
</reference>
<sequence length="39" mass="4301">MARSQLGKELEPGTVNDIKAFLVSLTGERPSILEELEND</sequence>
<dbReference type="Proteomes" id="UP000029228">
    <property type="component" value="Unassembled WGS sequence"/>
</dbReference>
<name>A0A090RRG1_9VIBR</name>
<gene>
    <name evidence="1" type="ORF">JCM19235_5707</name>
</gene>
<accession>A0A090RRG1</accession>
<dbReference type="STRING" id="990268.JCM19235_5707"/>
<dbReference type="AlphaFoldDB" id="A0A090RRG1"/>
<dbReference type="EMBL" id="BBMR01000001">
    <property type="protein sequence ID" value="GAL17158.1"/>
    <property type="molecule type" value="Genomic_DNA"/>
</dbReference>
<protein>
    <submittedName>
        <fullName evidence="1">Uncharacterized protein</fullName>
    </submittedName>
</protein>
<evidence type="ECO:0000313" key="2">
    <source>
        <dbReference type="Proteomes" id="UP000029228"/>
    </source>
</evidence>